<evidence type="ECO:0000313" key="1">
    <source>
        <dbReference type="EMBL" id="KAA8547067.1"/>
    </source>
</evidence>
<evidence type="ECO:0000313" key="2">
    <source>
        <dbReference type="Proteomes" id="UP000325577"/>
    </source>
</evidence>
<organism evidence="1 2">
    <name type="scientific">Nyssa sinensis</name>
    <dbReference type="NCBI Taxonomy" id="561372"/>
    <lineage>
        <taxon>Eukaryota</taxon>
        <taxon>Viridiplantae</taxon>
        <taxon>Streptophyta</taxon>
        <taxon>Embryophyta</taxon>
        <taxon>Tracheophyta</taxon>
        <taxon>Spermatophyta</taxon>
        <taxon>Magnoliopsida</taxon>
        <taxon>eudicotyledons</taxon>
        <taxon>Gunneridae</taxon>
        <taxon>Pentapetalae</taxon>
        <taxon>asterids</taxon>
        <taxon>Cornales</taxon>
        <taxon>Nyssaceae</taxon>
        <taxon>Nyssa</taxon>
    </lineage>
</organism>
<dbReference type="AlphaFoldDB" id="A0A5J5BZI0"/>
<dbReference type="EMBL" id="CM018032">
    <property type="protein sequence ID" value="KAA8547067.1"/>
    <property type="molecule type" value="Genomic_DNA"/>
</dbReference>
<sequence length="162" mass="17298">MGLGKALGVCLGIGTGIVHRSMGTLGLVSTICPRALKQVLEWGLVHRSTGSSSLVSTICPHALRQGRVGNDSPETRLLARYCLHKAFLMVRGWKVDILGSLVFHNGTQEGVGALPRCWNEGLCTGQRVPQGLVSTICPRALRQGSVGNDCPKTRLPAQYLSP</sequence>
<gene>
    <name evidence="1" type="ORF">F0562_003496</name>
</gene>
<reference evidence="1 2" key="1">
    <citation type="submission" date="2019-09" db="EMBL/GenBank/DDBJ databases">
        <title>A chromosome-level genome assembly of the Chinese tupelo Nyssa sinensis.</title>
        <authorList>
            <person name="Yang X."/>
            <person name="Kang M."/>
            <person name="Yang Y."/>
            <person name="Xiong H."/>
            <person name="Wang M."/>
            <person name="Zhang Z."/>
            <person name="Wang Z."/>
            <person name="Wu H."/>
            <person name="Ma T."/>
            <person name="Liu J."/>
            <person name="Xi Z."/>
        </authorList>
    </citation>
    <scope>NUCLEOTIDE SEQUENCE [LARGE SCALE GENOMIC DNA]</scope>
    <source>
        <strain evidence="1">J267</strain>
        <tissue evidence="1">Leaf</tissue>
    </source>
</reference>
<keyword evidence="2" id="KW-1185">Reference proteome</keyword>
<protein>
    <submittedName>
        <fullName evidence="1">Uncharacterized protein</fullName>
    </submittedName>
</protein>
<proteinExistence type="predicted"/>
<name>A0A5J5BZI0_9ASTE</name>
<accession>A0A5J5BZI0</accession>
<dbReference type="Proteomes" id="UP000325577">
    <property type="component" value="Linkage Group LG1"/>
</dbReference>